<reference evidence="1" key="1">
    <citation type="submission" date="2020-08" db="EMBL/GenBank/DDBJ databases">
        <title>Multicomponent nature underlies the extraordinary mechanical properties of spider dragline silk.</title>
        <authorList>
            <person name="Kono N."/>
            <person name="Nakamura H."/>
            <person name="Mori M."/>
            <person name="Yoshida Y."/>
            <person name="Ohtoshi R."/>
            <person name="Malay A.D."/>
            <person name="Moran D.A.P."/>
            <person name="Tomita M."/>
            <person name="Numata K."/>
            <person name="Arakawa K."/>
        </authorList>
    </citation>
    <scope>NUCLEOTIDE SEQUENCE</scope>
</reference>
<evidence type="ECO:0000313" key="2">
    <source>
        <dbReference type="Proteomes" id="UP000887159"/>
    </source>
</evidence>
<dbReference type="Gene3D" id="3.30.420.10">
    <property type="entry name" value="Ribonuclease H-like superfamily/Ribonuclease H"/>
    <property type="match status" value="1"/>
</dbReference>
<gene>
    <name evidence="1" type="primary">B7P43_G02709</name>
    <name evidence="1" type="ORF">TNCV_914981</name>
</gene>
<keyword evidence="2" id="KW-1185">Reference proteome</keyword>
<dbReference type="EMBL" id="BMAU01021170">
    <property type="protein sequence ID" value="GFX92949.1"/>
    <property type="molecule type" value="Genomic_DNA"/>
</dbReference>
<name>A0A8X6RIL2_TRICX</name>
<dbReference type="PANTHER" id="PTHR47326:SF1">
    <property type="entry name" value="HTH PSQ-TYPE DOMAIN-CONTAINING PROTEIN"/>
    <property type="match status" value="1"/>
</dbReference>
<organism evidence="1 2">
    <name type="scientific">Trichonephila clavipes</name>
    <name type="common">Golden silk orbweaver</name>
    <name type="synonym">Nephila clavipes</name>
    <dbReference type="NCBI Taxonomy" id="2585209"/>
    <lineage>
        <taxon>Eukaryota</taxon>
        <taxon>Metazoa</taxon>
        <taxon>Ecdysozoa</taxon>
        <taxon>Arthropoda</taxon>
        <taxon>Chelicerata</taxon>
        <taxon>Arachnida</taxon>
        <taxon>Araneae</taxon>
        <taxon>Araneomorphae</taxon>
        <taxon>Entelegynae</taxon>
        <taxon>Araneoidea</taxon>
        <taxon>Nephilidae</taxon>
        <taxon>Trichonephila</taxon>
    </lineage>
</organism>
<comment type="caution">
    <text evidence="1">The sequence shown here is derived from an EMBL/GenBank/DDBJ whole genome shotgun (WGS) entry which is preliminary data.</text>
</comment>
<evidence type="ECO:0000313" key="1">
    <source>
        <dbReference type="EMBL" id="GFX92949.1"/>
    </source>
</evidence>
<dbReference type="Proteomes" id="UP000887159">
    <property type="component" value="Unassembled WGS sequence"/>
</dbReference>
<dbReference type="InterPro" id="IPR036397">
    <property type="entry name" value="RNaseH_sf"/>
</dbReference>
<dbReference type="AlphaFoldDB" id="A0A8X6RIL2"/>
<dbReference type="GO" id="GO:0003676">
    <property type="term" value="F:nucleic acid binding"/>
    <property type="evidence" value="ECO:0007669"/>
    <property type="project" value="InterPro"/>
</dbReference>
<dbReference type="PANTHER" id="PTHR47326">
    <property type="entry name" value="TRANSPOSABLE ELEMENT TC3 TRANSPOSASE-LIKE PROTEIN"/>
    <property type="match status" value="1"/>
</dbReference>
<proteinExistence type="predicted"/>
<sequence>MPETIILPRIRDLFGDDSFFIEQDGTPTLYLIDVWAYLDNVVPGHWIGQSGPTGYPARLPYLIALDFYLWNYLKNAVYINKPRTLEG</sequence>
<accession>A0A8X6RIL2</accession>
<protein>
    <submittedName>
        <fullName evidence="1">Uncharacterized protein</fullName>
    </submittedName>
</protein>